<evidence type="ECO:0000256" key="2">
    <source>
        <dbReference type="ARBA" id="ARBA00023015"/>
    </source>
</evidence>
<evidence type="ECO:0000313" key="7">
    <source>
        <dbReference type="EMBL" id="MBC2960407.1"/>
    </source>
</evidence>
<keyword evidence="2" id="KW-0805">Transcription regulation</keyword>
<evidence type="ECO:0000256" key="4">
    <source>
        <dbReference type="ARBA" id="ARBA00023163"/>
    </source>
</evidence>
<comment type="caution">
    <text evidence="7">The sequence shown here is derived from an EMBL/GenBank/DDBJ whole genome shotgun (WGS) entry which is preliminary data.</text>
</comment>
<dbReference type="Pfam" id="PF00440">
    <property type="entry name" value="TetR_N"/>
    <property type="match status" value="1"/>
</dbReference>
<dbReference type="Pfam" id="PF17932">
    <property type="entry name" value="TetR_C_24"/>
    <property type="match status" value="1"/>
</dbReference>
<protein>
    <submittedName>
        <fullName evidence="7">TetR/AcrR family transcriptional regulator</fullName>
    </submittedName>
</protein>
<keyword evidence="3 5" id="KW-0238">DNA-binding</keyword>
<dbReference type="PRINTS" id="PR00455">
    <property type="entry name" value="HTHTETR"/>
</dbReference>
<dbReference type="PROSITE" id="PS50977">
    <property type="entry name" value="HTH_TETR_2"/>
    <property type="match status" value="1"/>
</dbReference>
<reference evidence="7 8" key="1">
    <citation type="submission" date="2020-08" db="EMBL/GenBank/DDBJ databases">
        <title>novel species in genus Nocardioides.</title>
        <authorList>
            <person name="Zhang G."/>
        </authorList>
    </citation>
    <scope>NUCLEOTIDE SEQUENCE [LARGE SCALE GENOMIC DNA]</scope>
    <source>
        <strain evidence="7 8">SC8A-24</strain>
    </source>
</reference>
<dbReference type="InterPro" id="IPR050109">
    <property type="entry name" value="HTH-type_TetR-like_transc_reg"/>
</dbReference>
<evidence type="ECO:0000256" key="5">
    <source>
        <dbReference type="PROSITE-ProRule" id="PRU00335"/>
    </source>
</evidence>
<sequence length="221" mass="25259">MEGRLHVKTVDRAARRRMSSTERRQQIVSRAAGLFDKTGYSSTTMDDIAKEVGVAKPTLYHYFPSKDDILHAIHEEFIDLLIDRHEARSETGLRAEQLLLEVMADILELMETHRGHVRVFFEHHRELPAEARGPIKAKRDRYERIVEDLIAAGVESGVFRQADPHLAALAAFGMCNWAYQWYRPGGRLRSRELAYQFWNYLVYGLGTDQLTPAAARAVPPA</sequence>
<feature type="domain" description="HTH tetR-type" evidence="6">
    <location>
        <begin position="21"/>
        <end position="81"/>
    </location>
</feature>
<dbReference type="PANTHER" id="PTHR30055:SF175">
    <property type="entry name" value="HTH-TYPE TRANSCRIPTIONAL REPRESSOR KSTR2"/>
    <property type="match status" value="1"/>
</dbReference>
<dbReference type="PANTHER" id="PTHR30055">
    <property type="entry name" value="HTH-TYPE TRANSCRIPTIONAL REGULATOR RUTR"/>
    <property type="match status" value="1"/>
</dbReference>
<evidence type="ECO:0000256" key="3">
    <source>
        <dbReference type="ARBA" id="ARBA00023125"/>
    </source>
</evidence>
<keyword evidence="4" id="KW-0804">Transcription</keyword>
<dbReference type="Gene3D" id="1.10.357.10">
    <property type="entry name" value="Tetracycline Repressor, domain 2"/>
    <property type="match status" value="1"/>
</dbReference>
<name>A0ABR6U7I9_9ACTN</name>
<dbReference type="InterPro" id="IPR036271">
    <property type="entry name" value="Tet_transcr_reg_TetR-rel_C_sf"/>
</dbReference>
<feature type="DNA-binding region" description="H-T-H motif" evidence="5">
    <location>
        <begin position="44"/>
        <end position="63"/>
    </location>
</feature>
<dbReference type="InterPro" id="IPR001647">
    <property type="entry name" value="HTH_TetR"/>
</dbReference>
<keyword evidence="1" id="KW-0678">Repressor</keyword>
<dbReference type="InterPro" id="IPR023772">
    <property type="entry name" value="DNA-bd_HTH_TetR-type_CS"/>
</dbReference>
<proteinExistence type="predicted"/>
<evidence type="ECO:0000313" key="8">
    <source>
        <dbReference type="Proteomes" id="UP000604001"/>
    </source>
</evidence>
<keyword evidence="8" id="KW-1185">Reference proteome</keyword>
<dbReference type="InterPro" id="IPR041490">
    <property type="entry name" value="KstR2_TetR_C"/>
</dbReference>
<dbReference type="SUPFAM" id="SSF48498">
    <property type="entry name" value="Tetracyclin repressor-like, C-terminal domain"/>
    <property type="match status" value="1"/>
</dbReference>
<gene>
    <name evidence="7" type="ORF">H7344_08885</name>
</gene>
<dbReference type="EMBL" id="JACMYC010000004">
    <property type="protein sequence ID" value="MBC2960407.1"/>
    <property type="molecule type" value="Genomic_DNA"/>
</dbReference>
<dbReference type="Gene3D" id="1.10.10.60">
    <property type="entry name" value="Homeodomain-like"/>
    <property type="match status" value="1"/>
</dbReference>
<dbReference type="Proteomes" id="UP000604001">
    <property type="component" value="Unassembled WGS sequence"/>
</dbReference>
<dbReference type="SUPFAM" id="SSF46689">
    <property type="entry name" value="Homeodomain-like"/>
    <property type="match status" value="1"/>
</dbReference>
<dbReference type="PROSITE" id="PS01081">
    <property type="entry name" value="HTH_TETR_1"/>
    <property type="match status" value="1"/>
</dbReference>
<evidence type="ECO:0000259" key="6">
    <source>
        <dbReference type="PROSITE" id="PS50977"/>
    </source>
</evidence>
<accession>A0ABR6U7I9</accession>
<dbReference type="InterPro" id="IPR009057">
    <property type="entry name" value="Homeodomain-like_sf"/>
</dbReference>
<organism evidence="7 8">
    <name type="scientific">Nocardioides deserti</name>
    <dbReference type="NCBI Taxonomy" id="1588644"/>
    <lineage>
        <taxon>Bacteria</taxon>
        <taxon>Bacillati</taxon>
        <taxon>Actinomycetota</taxon>
        <taxon>Actinomycetes</taxon>
        <taxon>Propionibacteriales</taxon>
        <taxon>Nocardioidaceae</taxon>
        <taxon>Nocardioides</taxon>
    </lineage>
</organism>
<evidence type="ECO:0000256" key="1">
    <source>
        <dbReference type="ARBA" id="ARBA00022491"/>
    </source>
</evidence>